<comment type="caution">
    <text evidence="1">The sequence shown here is derived from an EMBL/GenBank/DDBJ whole genome shotgun (WGS) entry which is preliminary data.</text>
</comment>
<dbReference type="EMBL" id="BMAW01018261">
    <property type="protein sequence ID" value="GFT57605.1"/>
    <property type="molecule type" value="Genomic_DNA"/>
</dbReference>
<dbReference type="Proteomes" id="UP000887013">
    <property type="component" value="Unassembled WGS sequence"/>
</dbReference>
<protein>
    <submittedName>
        <fullName evidence="1">Uncharacterized protein</fullName>
    </submittedName>
</protein>
<sequence length="122" mass="14416">MDILSDCMETHYNISYEISLRRLLLALKPDKMSWTRFEVQHLWKGAYIKTLNYNVWIQKSRTFRSRSVYRDRIVPYCGNTAGDLSFKGGYQYHAEILDFIVSSEKRRPEGVFSSTIVRLLPK</sequence>
<gene>
    <name evidence="1" type="ORF">NPIL_222301</name>
</gene>
<evidence type="ECO:0000313" key="1">
    <source>
        <dbReference type="EMBL" id="GFT57605.1"/>
    </source>
</evidence>
<name>A0A8X6PAX0_NEPPI</name>
<accession>A0A8X6PAX0</accession>
<dbReference type="AlphaFoldDB" id="A0A8X6PAX0"/>
<organism evidence="1 2">
    <name type="scientific">Nephila pilipes</name>
    <name type="common">Giant wood spider</name>
    <name type="synonym">Nephila maculata</name>
    <dbReference type="NCBI Taxonomy" id="299642"/>
    <lineage>
        <taxon>Eukaryota</taxon>
        <taxon>Metazoa</taxon>
        <taxon>Ecdysozoa</taxon>
        <taxon>Arthropoda</taxon>
        <taxon>Chelicerata</taxon>
        <taxon>Arachnida</taxon>
        <taxon>Araneae</taxon>
        <taxon>Araneomorphae</taxon>
        <taxon>Entelegynae</taxon>
        <taxon>Araneoidea</taxon>
        <taxon>Nephilidae</taxon>
        <taxon>Nephila</taxon>
    </lineage>
</organism>
<keyword evidence="2" id="KW-1185">Reference proteome</keyword>
<reference evidence="1" key="1">
    <citation type="submission" date="2020-08" db="EMBL/GenBank/DDBJ databases">
        <title>Multicomponent nature underlies the extraordinary mechanical properties of spider dragline silk.</title>
        <authorList>
            <person name="Kono N."/>
            <person name="Nakamura H."/>
            <person name="Mori M."/>
            <person name="Yoshida Y."/>
            <person name="Ohtoshi R."/>
            <person name="Malay A.D."/>
            <person name="Moran D.A.P."/>
            <person name="Tomita M."/>
            <person name="Numata K."/>
            <person name="Arakawa K."/>
        </authorList>
    </citation>
    <scope>NUCLEOTIDE SEQUENCE</scope>
</reference>
<proteinExistence type="predicted"/>
<evidence type="ECO:0000313" key="2">
    <source>
        <dbReference type="Proteomes" id="UP000887013"/>
    </source>
</evidence>